<feature type="domain" description="Carrier" evidence="5">
    <location>
        <begin position="3201"/>
        <end position="3275"/>
    </location>
</feature>
<dbReference type="PANTHER" id="PTHR45527:SF1">
    <property type="entry name" value="FATTY ACID SYNTHASE"/>
    <property type="match status" value="1"/>
</dbReference>
<dbReference type="GO" id="GO:0005829">
    <property type="term" value="C:cytosol"/>
    <property type="evidence" value="ECO:0007669"/>
    <property type="project" value="TreeGrafter"/>
</dbReference>
<feature type="domain" description="Carrier" evidence="5">
    <location>
        <begin position="6"/>
        <end position="83"/>
    </location>
</feature>
<evidence type="ECO:0000259" key="5">
    <source>
        <dbReference type="PROSITE" id="PS50075"/>
    </source>
</evidence>
<feature type="compositionally biased region" description="Low complexity" evidence="4">
    <location>
        <begin position="2128"/>
        <end position="2139"/>
    </location>
</feature>
<dbReference type="Gene3D" id="2.30.38.10">
    <property type="entry name" value="Luciferase, Domain 3"/>
    <property type="match status" value="3"/>
</dbReference>
<feature type="region of interest" description="Disordered" evidence="4">
    <location>
        <begin position="81"/>
        <end position="104"/>
    </location>
</feature>
<proteinExistence type="predicted"/>
<dbReference type="InterPro" id="IPR010071">
    <property type="entry name" value="AA_adenyl_dom"/>
</dbReference>
<dbReference type="InterPro" id="IPR006162">
    <property type="entry name" value="Ppantetheine_attach_site"/>
</dbReference>
<dbReference type="GO" id="GO:0043041">
    <property type="term" value="P:amino acid activation for nonribosomal peptide biosynthetic process"/>
    <property type="evidence" value="ECO:0007669"/>
    <property type="project" value="TreeGrafter"/>
</dbReference>
<feature type="compositionally biased region" description="Basic and acidic residues" evidence="4">
    <location>
        <begin position="3307"/>
        <end position="3316"/>
    </location>
</feature>
<dbReference type="RefSeq" id="WP_179828753.1">
    <property type="nucleotide sequence ID" value="NZ_JACCFS010000001.1"/>
</dbReference>
<dbReference type="InterPro" id="IPR025110">
    <property type="entry name" value="AMP-bd_C"/>
</dbReference>
<feature type="region of interest" description="Disordered" evidence="4">
    <location>
        <begin position="2120"/>
        <end position="2140"/>
    </location>
</feature>
<dbReference type="Pfam" id="PF00668">
    <property type="entry name" value="Condensation"/>
    <property type="match status" value="4"/>
</dbReference>
<dbReference type="SUPFAM" id="SSF56801">
    <property type="entry name" value="Acetyl-CoA synthetase-like"/>
    <property type="match status" value="3"/>
</dbReference>
<dbReference type="PROSITE" id="PS00012">
    <property type="entry name" value="PHOSPHOPANTETHEINE"/>
    <property type="match status" value="3"/>
</dbReference>
<dbReference type="NCBIfam" id="NF003417">
    <property type="entry name" value="PRK04813.1"/>
    <property type="match status" value="3"/>
</dbReference>
<reference evidence="6 7" key="1">
    <citation type="submission" date="2020-07" db="EMBL/GenBank/DDBJ databases">
        <title>Sequencing the genomes of 1000 actinobacteria strains.</title>
        <authorList>
            <person name="Klenk H.-P."/>
        </authorList>
    </citation>
    <scope>NUCLEOTIDE SEQUENCE [LARGE SCALE GENOMIC DNA]</scope>
    <source>
        <strain evidence="6 7">DSM 44442</strain>
    </source>
</reference>
<evidence type="ECO:0000256" key="4">
    <source>
        <dbReference type="SAM" id="MobiDB-lite"/>
    </source>
</evidence>
<dbReference type="GO" id="GO:0009366">
    <property type="term" value="C:enterobactin synthetase complex"/>
    <property type="evidence" value="ECO:0007669"/>
    <property type="project" value="TreeGrafter"/>
</dbReference>
<feature type="region of interest" description="Disordered" evidence="4">
    <location>
        <begin position="3273"/>
        <end position="3316"/>
    </location>
</feature>
<dbReference type="InterPro" id="IPR001242">
    <property type="entry name" value="Condensation_dom"/>
</dbReference>
<dbReference type="FunFam" id="1.10.1200.10:FF:000016">
    <property type="entry name" value="Non-ribosomal peptide synthase"/>
    <property type="match status" value="2"/>
</dbReference>
<dbReference type="Pfam" id="PF13193">
    <property type="entry name" value="AMP-binding_C"/>
    <property type="match status" value="3"/>
</dbReference>
<dbReference type="SMART" id="SM00823">
    <property type="entry name" value="PKS_PP"/>
    <property type="match status" value="4"/>
</dbReference>
<gene>
    <name evidence="6" type="ORF">HNR10_005642</name>
</gene>
<dbReference type="Gene3D" id="1.10.1200.10">
    <property type="entry name" value="ACP-like"/>
    <property type="match status" value="4"/>
</dbReference>
<feature type="domain" description="Carrier" evidence="5">
    <location>
        <begin position="2135"/>
        <end position="2210"/>
    </location>
</feature>
<keyword evidence="3" id="KW-0597">Phosphoprotein</keyword>
<sequence>MPGPRPDQGEIEAVLLARAEELLGLRPGRADPRLALVSQGFDSLMAVNLQHRIEADLGYSISIADLLAGATIEDVARDLASAEDDHDAPEVAGAAGFPRASGGRPERLPVSFAQRRLWFLEQLSPGRAYVIAGSARLEGVLDRGALGRALDALVVRHESLRTTFPSEGGVPFQRVHEPRGVVLRFTDLVRSAGESALVEVADADAAGAEVAGPAVLVEGAGAETADAAALAEVVEGELAVPFDLVEGPLLRTHLVRTGTDRHELVVVMHHIISDGWSLNVMLDDIARLYAEELEQKGGGLPALPIQYADFALWQREWAEGPRFGAQVEFWRERLADLPPTLELPTDHPRPSVSEHRGAVYSREIPEALGRELEVFARGREVTPFVVLEAAFAALLGRLSGQGDIVVGAPVANRSRAEVQGLIGFFVNTLALRTDLSDDPGFGALVERTRETVLSAHQHQDVPFEALVEALHPQRDLARNPLFQVMFAVQDEARARHPLPGVELSTSEVHTGTAKFDLTVTVERTGGAGPRVRWEYDRDLFEASTVARFAGFYETLLSGLLADPEQPLSRVPLMTGDQRDALLEAWNPGPAQSPPPAEAVSERIARRGVSDPDAVAVVAGDGRLTYGELNARADRLAAHLRSRGVGPDRLVGLCARRGIDLVVGIVAVLRSGGAYVPLDPTHPAERLRQIARDAAPVLILTHGDLREQWSGVAPVIDLEEPVDSAPELGDVAVHPGSLAYVIYTSGSTGVPKGVGVTHGNLSGFAVAMDVLLGGGRGQTWLAVTSPAFDISVLELVWTLSAGCRVVVLGEESGSVGEAVRIHGVTHVQTTPSFANRLLAEDAQALSGLDTLLLGGEAFPPSLVERLRTLSGTRVINGYGPTEATVYATSHDVAEGESQIPIGMPVVGGRVYTLDGRGVPVPPGVAGELSLAGHGIARGYVNRPGLTAERFVPDPFGPPGSRMYRTGDVTRHRADHGVDYLGRADHQVKVRGYRIELDDVTAALGRHPAVETALTTAVPQGEDLRLVGYVVCADGEVPPDLFAHLRRALPTWMHPDHIVALTELPLTPNGKIDRDRLPLPERGNRARQEHLAPATPTEVRLARLWSELLEVSDLGRDDDFFALGGHSLMATQVLARARAEFGVDLPLRAVFEHPTIAEFARFVDETAAGETGPAIVPRRRTGRAPLSFAQQRMRFLEQLSPGRTYVIAGSARLKGALDRAALGRALDALVARHESLRTTFPVFEDVPFQRVHEPAGAALRFTDLVGRVHGPALAEVVEGELAVPFDLVEGPLLRTHLVRTGTDRHELVVVMHHIISDGWSLNVMLDEIALLYRRELTGDAGPLSEPGVHYLDFALWQRDWAQGPEYREQLEFWRERLADPPPALELPTDHPRPPVSEHRGAVHVHPLPGRLAGAVDRFSHDHGATPFMTLEAAFTALLWRLSGQSDVVVGTPVANRSRAETQGLIGFFVNTLALRTDLSDDPGFDALVERTRETVLSAHQHQDVPFDHLVEHLQPQRDLARTPLFQVMFAVQEQFRTRFRLPGVELSTTEVHTGTAKFDLTVTVERESEGGLRVRWEYDRDLFEASTVARFAGFYETLLSSLLADPEQPVGAAMLMTEDQRDALLAAWNPAPEGVSPQEGAEPVDERIARRGVSDPDAVAVVAGDGRLTYGELNARADRLAAHLRSRGVGPDRLVGLCARRGIDLVVGIVAVLRSGGAYVPLDPTHPAERLRQILADAAPVLVLTEGPLVDALPDTGVPVVLMDTDLPQVTGPVPALARPHPGSLAYVIYTSGSTGVPKGVAVTHGNLSGFAVAMDVLLGGGRGQTWLAVTSPAFDISVLELVWTLSAGCRVVVLGEESGSVGEAVRIHGVTHVQTTPSFANRLLAEDLDHLSGLDTLLLGGEAFPPSLVERLRTLSGTRVINGYGPTEATVYATSHDLVEGESQIPIGMPVPGGRVYTLDGRGVPVPPGVAGELSLAGHGIARGYVNRPGLTAERFVPDPFGPPGSRMYRTGDVTRHRADHGVDYLGRADHQVKVRGYRIELDEVTHTLTRHPQVTDAVTVARATGDEEHALVGYVVCADGQVPPDLVAHLRRALPTWMHPDHVVALTELPLTPNGKIDRDRLPAPASEPIRPTEGPTTPTEERLVRIWRTLLDSDGLGRDDDFFALGGHSLMATQVLARARAEFGVDLPLRAVFEHPTVAELAEAIDRLDGADDLAGITAGGRPDQVPLSFAQRRLWFLEQLSPGRAYVIAGSARLEGALDRAALGRALDALVVRHESLRTTFPSEGGVPFQRVHEPRDVDLRFTDLDGAVGERALAAVTGAETADAAALAEVVEGELAVPFDLVEGPLLRTHLVRTGTDRHELVVVMHHIISDGWSLNVMIDELAQLYRHQVGEEGTEPADLPIQYADFALWQRAWAEGPRFGAQVEFWRERLADLPPTLELPTDHPRPPVSEHRGAVHVHSLPVQVTDAVDRFSRDHGATPFMTLEAAFAALLGRLSGQGDVVVGTPVANRSRPETQGLIGFFVNTLAVRTDLSDDPGFDELVERTRETVLSAHQHQDVPFEALVEALHPQRDLARNPLFQVMFTFRDAPVAGNGLPGVRVSLSDIDTGTATFDLTVTVERTGGAGLRVRWEYDRDLLEASTVARFAGFYETLLSGLLANPEQPVSRVPLMTEDQRDALLAAWNPETEGARSLASTEPVHERIARQAAADPDAVAVVAGDGRLTYGDLNTRADRLAAHLRSRGVGPDRLVGLCARRGVDLVVGIVAVLRSGGAYVPLDPDHPTERLRQILADAAPVLVLTESALVDALPDTGIPTALLDDAREVPATPEHRSATVHPQNLAYVIYTSGSTGAPKGVAVTHANLAASTAARERAYDRRPRGFLLVSSVAFDTSVASIFWSLCTGAALYLPDHGRGLDLDHLTGLLRAADISHLVCLPALYRLLLDKTADDPPALDTVILAGEPLPPALVLRHHDVSPDVELFNEYGPTEATVWSTFTRCRPDAEARSVPIGVPIPGARVYTLDGRGVPVPPGVAGELSLAGHGIARGYLNRPGLTAERFAPDPFGPPGSRMYRTGDVTRHRADHGVDYLGRADHQVKVRGYRIELDEVTHTLTRHPQVTDAVTVARATGDETRLVGYLVCDDPDTFPAADVRDHLRLHLPPWMHPAHLVPLRELPRTPNGKVDTARLPAPARPAPTAFHAPATPTEQRIADLWADLLDAPGIGRDDNFFDLGGNSLLLVRARELLLPLHGGLGVVDLFRCPTVRTLAALIEDSPPGDAQQALDPSPATERARRAGRRRQADRRRRLREDTHGGQA</sequence>
<dbReference type="PROSITE" id="PS50075">
    <property type="entry name" value="CARRIER"/>
    <property type="match status" value="4"/>
</dbReference>
<dbReference type="SUPFAM" id="SSF47336">
    <property type="entry name" value="ACP-like"/>
    <property type="match status" value="4"/>
</dbReference>
<dbReference type="GO" id="GO:0031177">
    <property type="term" value="F:phosphopantetheine binding"/>
    <property type="evidence" value="ECO:0007669"/>
    <property type="project" value="InterPro"/>
</dbReference>
<dbReference type="NCBIfam" id="TIGR01733">
    <property type="entry name" value="AA-adenyl-dom"/>
    <property type="match status" value="3"/>
</dbReference>
<dbReference type="GO" id="GO:0008610">
    <property type="term" value="P:lipid biosynthetic process"/>
    <property type="evidence" value="ECO:0007669"/>
    <property type="project" value="UniProtKB-ARBA"/>
</dbReference>
<accession>A0A7Z0ETY6</accession>
<keyword evidence="7" id="KW-1185">Reference proteome</keyword>
<name>A0A7Z0ETY6_9ACTN</name>
<dbReference type="CDD" id="cd05930">
    <property type="entry name" value="A_NRPS"/>
    <property type="match status" value="3"/>
</dbReference>
<dbReference type="PROSITE" id="PS00455">
    <property type="entry name" value="AMP_BINDING"/>
    <property type="match status" value="3"/>
</dbReference>
<dbReference type="InterPro" id="IPR036736">
    <property type="entry name" value="ACP-like_sf"/>
</dbReference>
<dbReference type="InterPro" id="IPR009081">
    <property type="entry name" value="PP-bd_ACP"/>
</dbReference>
<dbReference type="Proteomes" id="UP000572051">
    <property type="component" value="Unassembled WGS sequence"/>
</dbReference>
<organism evidence="6 7">
    <name type="scientific">Nocardiopsis aegyptia</name>
    <dbReference type="NCBI Taxonomy" id="220378"/>
    <lineage>
        <taxon>Bacteria</taxon>
        <taxon>Bacillati</taxon>
        <taxon>Actinomycetota</taxon>
        <taxon>Actinomycetes</taxon>
        <taxon>Streptosporangiales</taxon>
        <taxon>Nocardiopsidaceae</taxon>
        <taxon>Nocardiopsis</taxon>
    </lineage>
</organism>
<evidence type="ECO:0000256" key="1">
    <source>
        <dbReference type="ARBA" id="ARBA00001957"/>
    </source>
</evidence>
<feature type="domain" description="Carrier" evidence="5">
    <location>
        <begin position="1090"/>
        <end position="1165"/>
    </location>
</feature>
<evidence type="ECO:0000313" key="7">
    <source>
        <dbReference type="Proteomes" id="UP000572051"/>
    </source>
</evidence>
<protein>
    <submittedName>
        <fullName evidence="6">Amino acid adenylation domain-containing protein</fullName>
    </submittedName>
</protein>
<dbReference type="EMBL" id="JACCFS010000001">
    <property type="protein sequence ID" value="NYJ37761.1"/>
    <property type="molecule type" value="Genomic_DNA"/>
</dbReference>
<dbReference type="InterPro" id="IPR020806">
    <property type="entry name" value="PKS_PP-bd"/>
</dbReference>
<keyword evidence="2" id="KW-0596">Phosphopantetheine</keyword>
<evidence type="ECO:0000256" key="2">
    <source>
        <dbReference type="ARBA" id="ARBA00022450"/>
    </source>
</evidence>
<dbReference type="SUPFAM" id="SSF52777">
    <property type="entry name" value="CoA-dependent acyltransferases"/>
    <property type="match status" value="6"/>
</dbReference>
<dbReference type="PANTHER" id="PTHR45527">
    <property type="entry name" value="NONRIBOSOMAL PEPTIDE SYNTHETASE"/>
    <property type="match status" value="1"/>
</dbReference>
<dbReference type="FunFam" id="3.40.50.980:FF:000001">
    <property type="entry name" value="Non-ribosomal peptide synthetase"/>
    <property type="match status" value="3"/>
</dbReference>
<dbReference type="Gene3D" id="3.30.300.30">
    <property type="match status" value="3"/>
</dbReference>
<comment type="caution">
    <text evidence="6">The sequence shown here is derived from an EMBL/GenBank/DDBJ whole genome shotgun (WGS) entry which is preliminary data.</text>
</comment>
<dbReference type="InterPro" id="IPR023213">
    <property type="entry name" value="CAT-like_dom_sf"/>
</dbReference>
<dbReference type="InterPro" id="IPR000873">
    <property type="entry name" value="AMP-dep_synth/lig_dom"/>
</dbReference>
<dbReference type="GO" id="GO:0009239">
    <property type="term" value="P:enterobactin biosynthetic process"/>
    <property type="evidence" value="ECO:0007669"/>
    <property type="project" value="TreeGrafter"/>
</dbReference>
<dbReference type="Pfam" id="PF00550">
    <property type="entry name" value="PP-binding"/>
    <property type="match status" value="4"/>
</dbReference>
<dbReference type="InterPro" id="IPR045851">
    <property type="entry name" value="AMP-bd_C_sf"/>
</dbReference>
<dbReference type="GO" id="GO:0047527">
    <property type="term" value="F:2,3-dihydroxybenzoate-serine ligase activity"/>
    <property type="evidence" value="ECO:0007669"/>
    <property type="project" value="TreeGrafter"/>
</dbReference>
<dbReference type="Gene3D" id="3.40.50.980">
    <property type="match status" value="6"/>
</dbReference>
<dbReference type="Gene3D" id="3.30.559.30">
    <property type="entry name" value="Nonribosomal peptide synthetase, condensation domain"/>
    <property type="match status" value="3"/>
</dbReference>
<dbReference type="FunFam" id="3.40.50.12780:FF:000012">
    <property type="entry name" value="Non-ribosomal peptide synthetase"/>
    <property type="match status" value="1"/>
</dbReference>
<evidence type="ECO:0000313" key="6">
    <source>
        <dbReference type="EMBL" id="NYJ37761.1"/>
    </source>
</evidence>
<evidence type="ECO:0000256" key="3">
    <source>
        <dbReference type="ARBA" id="ARBA00022553"/>
    </source>
</evidence>
<dbReference type="Gene3D" id="3.30.559.10">
    <property type="entry name" value="Chloramphenicol acetyltransferase-like domain"/>
    <property type="match status" value="3"/>
</dbReference>
<dbReference type="InterPro" id="IPR020845">
    <property type="entry name" value="AMP-binding_CS"/>
</dbReference>
<feature type="compositionally biased region" description="Basic residues" evidence="4">
    <location>
        <begin position="3294"/>
        <end position="3306"/>
    </location>
</feature>
<dbReference type="GO" id="GO:0072330">
    <property type="term" value="P:monocarboxylic acid biosynthetic process"/>
    <property type="evidence" value="ECO:0007669"/>
    <property type="project" value="UniProtKB-ARBA"/>
</dbReference>
<dbReference type="FunFam" id="3.30.559.30:FF:000001">
    <property type="entry name" value="Non-ribosomal peptide synthetase"/>
    <property type="match status" value="1"/>
</dbReference>
<comment type="cofactor">
    <cofactor evidence="1">
        <name>pantetheine 4'-phosphate</name>
        <dbReference type="ChEBI" id="CHEBI:47942"/>
    </cofactor>
</comment>
<dbReference type="Pfam" id="PF00501">
    <property type="entry name" value="AMP-binding"/>
    <property type="match status" value="3"/>
</dbReference>
<dbReference type="CDD" id="cd19531">
    <property type="entry name" value="LCL_NRPS-like"/>
    <property type="match status" value="3"/>
</dbReference>